<name>A0ABS2F008_9ACTN</name>
<feature type="transmembrane region" description="Helical" evidence="1">
    <location>
        <begin position="66"/>
        <end position="90"/>
    </location>
</feature>
<evidence type="ECO:0000313" key="2">
    <source>
        <dbReference type="EMBL" id="MBM6774290.1"/>
    </source>
</evidence>
<feature type="transmembrane region" description="Helical" evidence="1">
    <location>
        <begin position="148"/>
        <end position="170"/>
    </location>
</feature>
<keyword evidence="1" id="KW-0472">Membrane</keyword>
<feature type="transmembrane region" description="Helical" evidence="1">
    <location>
        <begin position="182"/>
        <end position="215"/>
    </location>
</feature>
<dbReference type="Proteomes" id="UP000712527">
    <property type="component" value="Unassembled WGS sequence"/>
</dbReference>
<keyword evidence="1" id="KW-0812">Transmembrane</keyword>
<proteinExistence type="predicted"/>
<feature type="transmembrane region" description="Helical" evidence="1">
    <location>
        <begin position="24"/>
        <end position="46"/>
    </location>
</feature>
<keyword evidence="1" id="KW-1133">Transmembrane helix</keyword>
<gene>
    <name evidence="2" type="ORF">H9X80_01815</name>
</gene>
<evidence type="ECO:0000256" key="1">
    <source>
        <dbReference type="SAM" id="Phobius"/>
    </source>
</evidence>
<organism evidence="2 3">
    <name type="scientific">Olsenella profusa</name>
    <dbReference type="NCBI Taxonomy" id="138595"/>
    <lineage>
        <taxon>Bacteria</taxon>
        <taxon>Bacillati</taxon>
        <taxon>Actinomycetota</taxon>
        <taxon>Coriobacteriia</taxon>
        <taxon>Coriobacteriales</taxon>
        <taxon>Atopobiaceae</taxon>
        <taxon>Olsenella</taxon>
    </lineage>
</organism>
<evidence type="ECO:0008006" key="4">
    <source>
        <dbReference type="Google" id="ProtNLM"/>
    </source>
</evidence>
<reference evidence="2 3" key="1">
    <citation type="journal article" date="2021" name="Sci. Rep.">
        <title>The distribution of antibiotic resistance genes in chicken gut microbiota commensals.</title>
        <authorList>
            <person name="Juricova H."/>
            <person name="Matiasovicova J."/>
            <person name="Kubasova T."/>
            <person name="Cejkova D."/>
            <person name="Rychlik I."/>
        </authorList>
    </citation>
    <scope>NUCLEOTIDE SEQUENCE [LARGE SCALE GENOMIC DNA]</scope>
    <source>
        <strain evidence="2 3">An794</strain>
    </source>
</reference>
<keyword evidence="3" id="KW-1185">Reference proteome</keyword>
<dbReference type="RefSeq" id="WP_204792650.1">
    <property type="nucleotide sequence ID" value="NZ_JACSNQ010000002.1"/>
</dbReference>
<protein>
    <recommendedName>
        <fullName evidence="4">ABC transporter permease</fullName>
    </recommendedName>
</protein>
<evidence type="ECO:0000313" key="3">
    <source>
        <dbReference type="Proteomes" id="UP000712527"/>
    </source>
</evidence>
<feature type="transmembrane region" description="Helical" evidence="1">
    <location>
        <begin position="221"/>
        <end position="254"/>
    </location>
</feature>
<feature type="transmembrane region" description="Helical" evidence="1">
    <location>
        <begin position="111"/>
        <end position="136"/>
    </location>
</feature>
<comment type="caution">
    <text evidence="2">The sequence shown here is derived from an EMBL/GenBank/DDBJ whole genome shotgun (WGS) entry which is preliminary data.</text>
</comment>
<dbReference type="EMBL" id="JACSNQ010000002">
    <property type="protein sequence ID" value="MBM6774290.1"/>
    <property type="molecule type" value="Genomic_DNA"/>
</dbReference>
<sequence>MRGLANQLRAALYLLSRDAYTKGALVIPALLTAGGVLVTLLTRLWVPAGTSADMVVVVTGAAPSLPVLDAGVVFGTGFAMMGLVSHELAADGRRASLLGARGRAGYVASRVIASGLLAVVLGVWSLLLTLVSAALTGQGTGALSPSELAGAFVTRVLVGWAYAVLCALLAQPGRSVGMTMLVVWLVTGGVLGYLLLMAIAIVGVLTQLFVIFGLATSLGPYLLHAALGSATFEVGPCVALPLAYLALFAAAWYCRLRRADA</sequence>
<accession>A0ABS2F008</accession>